<dbReference type="Pfam" id="PF00112">
    <property type="entry name" value="Peptidase_C1"/>
    <property type="match status" value="1"/>
</dbReference>
<name>A0A0D2NEX6_9CHLO</name>
<dbReference type="AlphaFoldDB" id="A0A0D2NEX6"/>
<sequence length="170" mass="17720">MRAGQGLELPLASTKVLLGASRAQNELASTFALAKKFISDYANSYKGAAKGVCSQGGSGQRPLCAASGTNSAEDQRATMMVATAPQAYSSAFPGDTGGPSYVGPAKDQGDCHTCVAFVVAGAAQAALASVLQKPGSNFDLSERQLFYCPRDPKAPRRERLSPFVRTRNPS</sequence>
<evidence type="ECO:0000313" key="4">
    <source>
        <dbReference type="Proteomes" id="UP000054498"/>
    </source>
</evidence>
<dbReference type="Gene3D" id="3.90.70.10">
    <property type="entry name" value="Cysteine proteinases"/>
    <property type="match status" value="1"/>
</dbReference>
<gene>
    <name evidence="3" type="ORF">MNEG_4246</name>
</gene>
<feature type="region of interest" description="Disordered" evidence="1">
    <location>
        <begin position="150"/>
        <end position="170"/>
    </location>
</feature>
<dbReference type="KEGG" id="mng:MNEG_4246"/>
<dbReference type="InterPro" id="IPR038765">
    <property type="entry name" value="Papain-like_cys_pep_sf"/>
</dbReference>
<dbReference type="EMBL" id="KK100798">
    <property type="protein sequence ID" value="KIZ03711.1"/>
    <property type="molecule type" value="Genomic_DNA"/>
</dbReference>
<evidence type="ECO:0000259" key="2">
    <source>
        <dbReference type="Pfam" id="PF00112"/>
    </source>
</evidence>
<dbReference type="GO" id="GO:0006508">
    <property type="term" value="P:proteolysis"/>
    <property type="evidence" value="ECO:0007669"/>
    <property type="project" value="InterPro"/>
</dbReference>
<dbReference type="Proteomes" id="UP000054498">
    <property type="component" value="Unassembled WGS sequence"/>
</dbReference>
<feature type="domain" description="Peptidase C1A papain C-terminal" evidence="2">
    <location>
        <begin position="101"/>
        <end position="150"/>
    </location>
</feature>
<dbReference type="GeneID" id="25737124"/>
<dbReference type="InterPro" id="IPR000668">
    <property type="entry name" value="Peptidase_C1A_C"/>
</dbReference>
<feature type="compositionally biased region" description="Basic and acidic residues" evidence="1">
    <location>
        <begin position="150"/>
        <end position="160"/>
    </location>
</feature>
<evidence type="ECO:0000256" key="1">
    <source>
        <dbReference type="SAM" id="MobiDB-lite"/>
    </source>
</evidence>
<protein>
    <recommendedName>
        <fullName evidence="2">Peptidase C1A papain C-terminal domain-containing protein</fullName>
    </recommendedName>
</protein>
<proteinExistence type="predicted"/>
<accession>A0A0D2NEX6</accession>
<evidence type="ECO:0000313" key="3">
    <source>
        <dbReference type="EMBL" id="KIZ03711.1"/>
    </source>
</evidence>
<dbReference type="RefSeq" id="XP_013902730.1">
    <property type="nucleotide sequence ID" value="XM_014047276.1"/>
</dbReference>
<dbReference type="SUPFAM" id="SSF54001">
    <property type="entry name" value="Cysteine proteinases"/>
    <property type="match status" value="1"/>
</dbReference>
<organism evidence="3 4">
    <name type="scientific">Monoraphidium neglectum</name>
    <dbReference type="NCBI Taxonomy" id="145388"/>
    <lineage>
        <taxon>Eukaryota</taxon>
        <taxon>Viridiplantae</taxon>
        <taxon>Chlorophyta</taxon>
        <taxon>core chlorophytes</taxon>
        <taxon>Chlorophyceae</taxon>
        <taxon>CS clade</taxon>
        <taxon>Sphaeropleales</taxon>
        <taxon>Selenastraceae</taxon>
        <taxon>Monoraphidium</taxon>
    </lineage>
</organism>
<reference evidence="3 4" key="1">
    <citation type="journal article" date="2013" name="BMC Genomics">
        <title>Reconstruction of the lipid metabolism for the microalga Monoraphidium neglectum from its genome sequence reveals characteristics suitable for biofuel production.</title>
        <authorList>
            <person name="Bogen C."/>
            <person name="Al-Dilaimi A."/>
            <person name="Albersmeier A."/>
            <person name="Wichmann J."/>
            <person name="Grundmann M."/>
            <person name="Rupp O."/>
            <person name="Lauersen K.J."/>
            <person name="Blifernez-Klassen O."/>
            <person name="Kalinowski J."/>
            <person name="Goesmann A."/>
            <person name="Mussgnug J.H."/>
            <person name="Kruse O."/>
        </authorList>
    </citation>
    <scope>NUCLEOTIDE SEQUENCE [LARGE SCALE GENOMIC DNA]</scope>
    <source>
        <strain evidence="3 4">SAG 48.87</strain>
    </source>
</reference>
<keyword evidence="4" id="KW-1185">Reference proteome</keyword>
<dbReference type="GO" id="GO:0008234">
    <property type="term" value="F:cysteine-type peptidase activity"/>
    <property type="evidence" value="ECO:0007669"/>
    <property type="project" value="InterPro"/>
</dbReference>